<dbReference type="RefSeq" id="WP_203964104.1">
    <property type="nucleotide sequence ID" value="NZ_AP023355.1"/>
</dbReference>
<proteinExistence type="predicted"/>
<dbReference type="InterPro" id="IPR029058">
    <property type="entry name" value="AB_hydrolase_fold"/>
</dbReference>
<protein>
    <submittedName>
        <fullName evidence="2">Alpha/beta hydrolase</fullName>
    </submittedName>
</protein>
<keyword evidence="2" id="KW-0378">Hydrolase</keyword>
<dbReference type="PRINTS" id="PR00111">
    <property type="entry name" value="ABHYDROLASE"/>
</dbReference>
<keyword evidence="3" id="KW-1185">Reference proteome</keyword>
<gene>
    <name evidence="2" type="ORF">Athai_54940</name>
</gene>
<accession>A0A7R7DUH0</accession>
<feature type="domain" description="AB hydrolase-1" evidence="1">
    <location>
        <begin position="22"/>
        <end position="150"/>
    </location>
</feature>
<dbReference type="InterPro" id="IPR000073">
    <property type="entry name" value="AB_hydrolase_1"/>
</dbReference>
<organism evidence="2 3">
    <name type="scientific">Actinocatenispora thailandica</name>
    <dbReference type="NCBI Taxonomy" id="227318"/>
    <lineage>
        <taxon>Bacteria</taxon>
        <taxon>Bacillati</taxon>
        <taxon>Actinomycetota</taxon>
        <taxon>Actinomycetes</taxon>
        <taxon>Micromonosporales</taxon>
        <taxon>Micromonosporaceae</taxon>
        <taxon>Actinocatenispora</taxon>
    </lineage>
</organism>
<evidence type="ECO:0000313" key="3">
    <source>
        <dbReference type="Proteomes" id="UP000611640"/>
    </source>
</evidence>
<reference evidence="2 3" key="1">
    <citation type="submission" date="2020-08" db="EMBL/GenBank/DDBJ databases">
        <title>Whole genome shotgun sequence of Actinocatenispora thailandica NBRC 105041.</title>
        <authorList>
            <person name="Komaki H."/>
            <person name="Tamura T."/>
        </authorList>
    </citation>
    <scope>NUCLEOTIDE SEQUENCE [LARGE SCALE GENOMIC DNA]</scope>
    <source>
        <strain evidence="2 3">NBRC 105041</strain>
    </source>
</reference>
<dbReference type="EMBL" id="AP023355">
    <property type="protein sequence ID" value="BCJ37991.1"/>
    <property type="molecule type" value="Genomic_DNA"/>
</dbReference>
<dbReference type="KEGG" id="atl:Athai_54940"/>
<dbReference type="SUPFAM" id="SSF53474">
    <property type="entry name" value="alpha/beta-Hydrolases"/>
    <property type="match status" value="1"/>
</dbReference>
<sequence>MRVIDVDGTRLALSVWGEPADPPVVLLHGSGPTRSAWDATAPGLARSHRVYAMDMRGYGDSDRPGAHSLERLRDDVTGVMAELTPGRYSVVGHSLGGTVAWLVAQRCPDRVSHLVAVDSAPPRDPFVAELGPRPDPEPPYDWDAMVALVSQLAQPDPAWWAGLTAVTAKTLILAGGPSSHVPQQILADAHAAVPGSRLVEIPVGHDIHRDAPDRFLAEVVPWLTS</sequence>
<dbReference type="InterPro" id="IPR050228">
    <property type="entry name" value="Carboxylesterase_BioH"/>
</dbReference>
<evidence type="ECO:0000313" key="2">
    <source>
        <dbReference type="EMBL" id="BCJ37991.1"/>
    </source>
</evidence>
<dbReference type="Gene3D" id="3.40.50.1820">
    <property type="entry name" value="alpha/beta hydrolase"/>
    <property type="match status" value="2"/>
</dbReference>
<dbReference type="PANTHER" id="PTHR43194:SF2">
    <property type="entry name" value="PEROXISOMAL MEMBRANE PROTEIN LPX1"/>
    <property type="match status" value="1"/>
</dbReference>
<dbReference type="AlphaFoldDB" id="A0A7R7DUH0"/>
<dbReference type="GO" id="GO:0016787">
    <property type="term" value="F:hydrolase activity"/>
    <property type="evidence" value="ECO:0007669"/>
    <property type="project" value="UniProtKB-KW"/>
</dbReference>
<dbReference type="Pfam" id="PF00561">
    <property type="entry name" value="Abhydrolase_1"/>
    <property type="match status" value="1"/>
</dbReference>
<dbReference type="Proteomes" id="UP000611640">
    <property type="component" value="Chromosome"/>
</dbReference>
<dbReference type="PANTHER" id="PTHR43194">
    <property type="entry name" value="HYDROLASE ALPHA/BETA FOLD FAMILY"/>
    <property type="match status" value="1"/>
</dbReference>
<name>A0A7R7DUH0_9ACTN</name>
<evidence type="ECO:0000259" key="1">
    <source>
        <dbReference type="Pfam" id="PF00561"/>
    </source>
</evidence>